<dbReference type="Gene3D" id="3.40.50.300">
    <property type="entry name" value="P-loop containing nucleotide triphosphate hydrolases"/>
    <property type="match status" value="1"/>
</dbReference>
<dbReference type="Pfam" id="PF08352">
    <property type="entry name" value="oligo_HPY"/>
    <property type="match status" value="1"/>
</dbReference>
<dbReference type="Pfam" id="PF00005">
    <property type="entry name" value="ABC_tran"/>
    <property type="match status" value="1"/>
</dbReference>
<sequence>MTERPDAEGEPLLAVEGLERHYPITEGWLRREVGRVRAVDGVSFEIREGEAFGLVGESGSGKTTLAHTLLGLEERTGGTVRFDGDPVSELSDAERRSFRRRVQLVVQDPNEAFNPRIRVGEAVAEPLALNGMDDADRRRAIVEDLLERVGLDAADTDRYPHEFSDGEKQRLAIARALVVDPDLVVADEPTSALDARVKSDILALLEEVRREFDVSLLFVSHDIDVVRRFCDRVAVMYLGEIVERGPTHRVLDAPAHPYTEVLLDSVPSLDPSDRSLVRPLTDTIPDPADPPSGCRFHTRCPAIVGPEELSAATWERLASFRFTVQTGELPASIDLADPPDRATIRSVFDLPGAIDDEAIAEGVDDAVAALADGDLDRASERLAAVLPSVCEQQVPATVTVDGRPVKCHRHDPAIDAEPRPE</sequence>
<dbReference type="GO" id="GO:0055085">
    <property type="term" value="P:transmembrane transport"/>
    <property type="evidence" value="ECO:0007669"/>
    <property type="project" value="UniProtKB-ARBA"/>
</dbReference>
<evidence type="ECO:0000256" key="4">
    <source>
        <dbReference type="ARBA" id="ARBA00022840"/>
    </source>
</evidence>
<feature type="domain" description="ABC transporter" evidence="5">
    <location>
        <begin position="13"/>
        <end position="263"/>
    </location>
</feature>
<dbReference type="PROSITE" id="PS50893">
    <property type="entry name" value="ABC_TRANSPORTER_2"/>
    <property type="match status" value="1"/>
</dbReference>
<dbReference type="EMBL" id="WOYG01000001">
    <property type="protein sequence ID" value="NLV08414.1"/>
    <property type="molecule type" value="Genomic_DNA"/>
</dbReference>
<evidence type="ECO:0000313" key="7">
    <source>
        <dbReference type="Proteomes" id="UP000608662"/>
    </source>
</evidence>
<evidence type="ECO:0000259" key="5">
    <source>
        <dbReference type="PROSITE" id="PS50893"/>
    </source>
</evidence>
<keyword evidence="3" id="KW-0547">Nucleotide-binding</keyword>
<dbReference type="InterPro" id="IPR013563">
    <property type="entry name" value="Oligopep_ABC_C"/>
</dbReference>
<dbReference type="GO" id="GO:0016887">
    <property type="term" value="F:ATP hydrolysis activity"/>
    <property type="evidence" value="ECO:0007669"/>
    <property type="project" value="InterPro"/>
</dbReference>
<keyword evidence="2" id="KW-0813">Transport</keyword>
<dbReference type="CDD" id="cd03257">
    <property type="entry name" value="ABC_NikE_OppD_transporters"/>
    <property type="match status" value="1"/>
</dbReference>
<dbReference type="SUPFAM" id="SSF52540">
    <property type="entry name" value="P-loop containing nucleoside triphosphate hydrolases"/>
    <property type="match status" value="1"/>
</dbReference>
<dbReference type="InterPro" id="IPR027417">
    <property type="entry name" value="P-loop_NTPase"/>
</dbReference>
<accession>A0A847UB12</accession>
<dbReference type="NCBIfam" id="TIGR01727">
    <property type="entry name" value="oligo_HPY"/>
    <property type="match status" value="1"/>
</dbReference>
<dbReference type="Proteomes" id="UP000608662">
    <property type="component" value="Unassembled WGS sequence"/>
</dbReference>
<comment type="similarity">
    <text evidence="1">Belongs to the ABC transporter superfamily.</text>
</comment>
<comment type="caution">
    <text evidence="6">The sequence shown here is derived from an EMBL/GenBank/DDBJ whole genome shotgun (WGS) entry which is preliminary data.</text>
</comment>
<dbReference type="InterPro" id="IPR050319">
    <property type="entry name" value="ABC_transp_ATP-bind"/>
</dbReference>
<dbReference type="InterPro" id="IPR003439">
    <property type="entry name" value="ABC_transporter-like_ATP-bd"/>
</dbReference>
<dbReference type="SMART" id="SM00382">
    <property type="entry name" value="AAA"/>
    <property type="match status" value="1"/>
</dbReference>
<dbReference type="InterPro" id="IPR003593">
    <property type="entry name" value="AAA+_ATPase"/>
</dbReference>
<gene>
    <name evidence="6" type="ORF">GOC74_00495</name>
</gene>
<dbReference type="PANTHER" id="PTHR43776">
    <property type="entry name" value="TRANSPORT ATP-BINDING PROTEIN"/>
    <property type="match status" value="1"/>
</dbReference>
<name>A0A847UB12_9EURY</name>
<dbReference type="PANTHER" id="PTHR43776:SF7">
    <property type="entry name" value="D,D-DIPEPTIDE TRANSPORT ATP-BINDING PROTEIN DDPF-RELATED"/>
    <property type="match status" value="1"/>
</dbReference>
<organism evidence="6 7">
    <name type="scientific">Halomicrobium mukohataei</name>
    <dbReference type="NCBI Taxonomy" id="57705"/>
    <lineage>
        <taxon>Archaea</taxon>
        <taxon>Methanobacteriati</taxon>
        <taxon>Methanobacteriota</taxon>
        <taxon>Stenosarchaea group</taxon>
        <taxon>Halobacteria</taxon>
        <taxon>Halobacteriales</taxon>
        <taxon>Haloarculaceae</taxon>
        <taxon>Halomicrobium</taxon>
    </lineage>
</organism>
<proteinExistence type="inferred from homology"/>
<dbReference type="GO" id="GO:0005524">
    <property type="term" value="F:ATP binding"/>
    <property type="evidence" value="ECO:0007669"/>
    <property type="project" value="UniProtKB-KW"/>
</dbReference>
<dbReference type="GO" id="GO:0015833">
    <property type="term" value="P:peptide transport"/>
    <property type="evidence" value="ECO:0007669"/>
    <property type="project" value="InterPro"/>
</dbReference>
<dbReference type="AlphaFoldDB" id="A0A847UB12"/>
<protein>
    <submittedName>
        <fullName evidence="6">ATP-binding cassette domain-containing protein</fullName>
    </submittedName>
</protein>
<dbReference type="OrthoDB" id="18209at2157"/>
<reference evidence="6" key="1">
    <citation type="submission" date="2019-12" db="EMBL/GenBank/DDBJ databases">
        <title>Whole-genome sequence of Halomicrobium mukohataei pws1.</title>
        <authorList>
            <person name="Verma D.K."/>
            <person name="Gopal K."/>
            <person name="Prasad E.S."/>
        </authorList>
    </citation>
    <scope>NUCLEOTIDE SEQUENCE</scope>
    <source>
        <strain evidence="6">Pws1</strain>
    </source>
</reference>
<evidence type="ECO:0000256" key="2">
    <source>
        <dbReference type="ARBA" id="ARBA00022448"/>
    </source>
</evidence>
<evidence type="ECO:0000256" key="1">
    <source>
        <dbReference type="ARBA" id="ARBA00005417"/>
    </source>
</evidence>
<dbReference type="RefSeq" id="WP_170092447.1">
    <property type="nucleotide sequence ID" value="NZ_WOYG01000001.1"/>
</dbReference>
<dbReference type="FunFam" id="3.40.50.300:FF:000016">
    <property type="entry name" value="Oligopeptide ABC transporter ATP-binding component"/>
    <property type="match status" value="1"/>
</dbReference>
<keyword evidence="4 6" id="KW-0067">ATP-binding</keyword>
<evidence type="ECO:0000313" key="6">
    <source>
        <dbReference type="EMBL" id="NLV08414.1"/>
    </source>
</evidence>
<evidence type="ECO:0000256" key="3">
    <source>
        <dbReference type="ARBA" id="ARBA00022741"/>
    </source>
</evidence>